<feature type="region of interest" description="Disordered" evidence="1">
    <location>
        <begin position="164"/>
        <end position="210"/>
    </location>
</feature>
<keyword evidence="3" id="KW-1185">Reference proteome</keyword>
<dbReference type="OrthoDB" id="5832892at2759"/>
<gene>
    <name evidence="2" type="ORF">TELCIR_03193</name>
</gene>
<dbReference type="AlphaFoldDB" id="A0A2G9UX21"/>
<protein>
    <submittedName>
        <fullName evidence="2">Uncharacterized protein</fullName>
    </submittedName>
</protein>
<feature type="compositionally biased region" description="Acidic residues" evidence="1">
    <location>
        <begin position="178"/>
        <end position="196"/>
    </location>
</feature>
<evidence type="ECO:0000313" key="3">
    <source>
        <dbReference type="Proteomes" id="UP000230423"/>
    </source>
</evidence>
<proteinExistence type="predicted"/>
<feature type="compositionally biased region" description="Basic and acidic residues" evidence="1">
    <location>
        <begin position="164"/>
        <end position="173"/>
    </location>
</feature>
<feature type="compositionally biased region" description="Basic and acidic residues" evidence="1">
    <location>
        <begin position="197"/>
        <end position="210"/>
    </location>
</feature>
<reference evidence="2 3" key="1">
    <citation type="submission" date="2015-09" db="EMBL/GenBank/DDBJ databases">
        <title>Draft genome of the parasitic nematode Teladorsagia circumcincta isolate WARC Sus (inbred).</title>
        <authorList>
            <person name="Mitreva M."/>
        </authorList>
    </citation>
    <scope>NUCLEOTIDE SEQUENCE [LARGE SCALE GENOMIC DNA]</scope>
    <source>
        <strain evidence="2 3">S</strain>
    </source>
</reference>
<evidence type="ECO:0000256" key="1">
    <source>
        <dbReference type="SAM" id="MobiDB-lite"/>
    </source>
</evidence>
<evidence type="ECO:0000313" key="2">
    <source>
        <dbReference type="EMBL" id="PIO74787.1"/>
    </source>
</evidence>
<dbReference type="EMBL" id="KZ345222">
    <property type="protein sequence ID" value="PIO74787.1"/>
    <property type="molecule type" value="Genomic_DNA"/>
</dbReference>
<sequence>MRPGYGLVTEQCPSSTIGCRIKARSDNVEWYEWSKLYDRNQLVCVYPGEYEGTAGCVRKPSGNIRCWCGAMDDCNDPETSRQLVEAFRNTDRGKIDFIAQKLEAGERIAPATTSTTTTIETLPTRPPTVRKLAHHKKPGEFALPTEADTQFGMSFDETRRKLNEEMREEDERLQQLLADEEAEMSRDEEDDAQEREEEMRKERERNRMER</sequence>
<organism evidence="2 3">
    <name type="scientific">Teladorsagia circumcincta</name>
    <name type="common">Brown stomach worm</name>
    <name type="synonym">Ostertagia circumcincta</name>
    <dbReference type="NCBI Taxonomy" id="45464"/>
    <lineage>
        <taxon>Eukaryota</taxon>
        <taxon>Metazoa</taxon>
        <taxon>Ecdysozoa</taxon>
        <taxon>Nematoda</taxon>
        <taxon>Chromadorea</taxon>
        <taxon>Rhabditida</taxon>
        <taxon>Rhabditina</taxon>
        <taxon>Rhabditomorpha</taxon>
        <taxon>Strongyloidea</taxon>
        <taxon>Trichostrongylidae</taxon>
        <taxon>Teladorsagia</taxon>
    </lineage>
</organism>
<name>A0A2G9UX21_TELCI</name>
<accession>A0A2G9UX21</accession>
<dbReference type="Proteomes" id="UP000230423">
    <property type="component" value="Unassembled WGS sequence"/>
</dbReference>